<accession>A0A2M8QA64</accession>
<protein>
    <submittedName>
        <fullName evidence="3">ABC transporter substrate-binding protein</fullName>
    </submittedName>
</protein>
<dbReference type="EMBL" id="PGTN01000108">
    <property type="protein sequence ID" value="PJF46695.1"/>
    <property type="molecule type" value="Genomic_DNA"/>
</dbReference>
<dbReference type="PANTHER" id="PTHR30535">
    <property type="entry name" value="VITAMIN B12-BINDING PROTEIN"/>
    <property type="match status" value="1"/>
</dbReference>
<comment type="caution">
    <text evidence="3">The sequence shown here is derived from an EMBL/GenBank/DDBJ whole genome shotgun (WGS) entry which is preliminary data.</text>
</comment>
<name>A0A2M8QA64_9CHLR</name>
<feature type="domain" description="Fe/B12 periplasmic-binding" evidence="2">
    <location>
        <begin position="21"/>
        <end position="210"/>
    </location>
</feature>
<evidence type="ECO:0000256" key="1">
    <source>
        <dbReference type="ARBA" id="ARBA00008814"/>
    </source>
</evidence>
<dbReference type="Gene3D" id="3.40.50.1980">
    <property type="entry name" value="Nitrogenase molybdenum iron protein domain"/>
    <property type="match status" value="2"/>
</dbReference>
<evidence type="ECO:0000259" key="2">
    <source>
        <dbReference type="PROSITE" id="PS50983"/>
    </source>
</evidence>
<dbReference type="InterPro" id="IPR002491">
    <property type="entry name" value="ABC_transptr_periplasmic_BD"/>
</dbReference>
<dbReference type="Pfam" id="PF01497">
    <property type="entry name" value="Peripla_BP_2"/>
    <property type="match status" value="1"/>
</dbReference>
<dbReference type="SUPFAM" id="SSF53807">
    <property type="entry name" value="Helical backbone' metal receptor"/>
    <property type="match status" value="1"/>
</dbReference>
<reference evidence="3 4" key="1">
    <citation type="submission" date="2017-11" db="EMBL/GenBank/DDBJ databases">
        <title>Evolution of Phototrophy in the Chloroflexi Phylum Driven by Horizontal Gene Transfer.</title>
        <authorList>
            <person name="Ward L.M."/>
            <person name="Hemp J."/>
            <person name="Shih P.M."/>
            <person name="Mcglynn S.E."/>
            <person name="Fischer W."/>
        </authorList>
    </citation>
    <scope>NUCLEOTIDE SEQUENCE [LARGE SCALE GENOMIC DNA]</scope>
    <source>
        <strain evidence="3">JP3_7</strain>
    </source>
</reference>
<dbReference type="AlphaFoldDB" id="A0A2M8QA64"/>
<feature type="non-terminal residue" evidence="3">
    <location>
        <position position="210"/>
    </location>
</feature>
<dbReference type="PANTHER" id="PTHR30535:SF34">
    <property type="entry name" value="MOLYBDATE-BINDING PROTEIN MOLA"/>
    <property type="match status" value="1"/>
</dbReference>
<dbReference type="Proteomes" id="UP000230790">
    <property type="component" value="Unassembled WGS sequence"/>
</dbReference>
<evidence type="ECO:0000313" key="3">
    <source>
        <dbReference type="EMBL" id="PJF46695.1"/>
    </source>
</evidence>
<sequence length="210" mass="22695">MAITLTDALGREVTLPTPPQRIVLTGRGLFMIADAIYTFPEAGQRIVGMGQTAQGSGNFIKLIDPGYADKATLERDAGAEQVAALQPDLVIVKSTAAEATGKPIEALGIPVVYVDFETPAQYYRDLVILGKVFGDEARAQEVIDFYQAKVAEIKKAVAGADKPRVLLLYYNDRDGAVSFNVPPLNWIQTEMVQIAGGEPVWASIELGRGW</sequence>
<evidence type="ECO:0000313" key="4">
    <source>
        <dbReference type="Proteomes" id="UP000230790"/>
    </source>
</evidence>
<dbReference type="PROSITE" id="PS50983">
    <property type="entry name" value="FE_B12_PBP"/>
    <property type="match status" value="1"/>
</dbReference>
<organism evidence="3 4">
    <name type="scientific">Candidatus Thermofonsia Clade 3 bacterium</name>
    <dbReference type="NCBI Taxonomy" id="2364212"/>
    <lineage>
        <taxon>Bacteria</taxon>
        <taxon>Bacillati</taxon>
        <taxon>Chloroflexota</taxon>
        <taxon>Candidatus Thermofontia</taxon>
        <taxon>Candidatus Thermofonsia Clade 3</taxon>
    </lineage>
</organism>
<proteinExistence type="inferred from homology"/>
<dbReference type="InterPro" id="IPR050902">
    <property type="entry name" value="ABC_Transporter_SBP"/>
</dbReference>
<gene>
    <name evidence="3" type="ORF">CUN48_12460</name>
</gene>
<comment type="similarity">
    <text evidence="1">Belongs to the bacterial solute-binding protein 8 family.</text>
</comment>